<keyword evidence="2" id="KW-1185">Reference proteome</keyword>
<reference evidence="1 2" key="1">
    <citation type="submission" date="2019-02" db="EMBL/GenBank/DDBJ databases">
        <title>Genome sequencing of the rare red list fungi Phellinidium pouzarii.</title>
        <authorList>
            <person name="Buettner E."/>
            <person name="Kellner H."/>
        </authorList>
    </citation>
    <scope>NUCLEOTIDE SEQUENCE [LARGE SCALE GENOMIC DNA]</scope>
    <source>
        <strain evidence="1 2">DSM 108285</strain>
    </source>
</reference>
<sequence>MPAPCNTVFCIYVYHLTALRAARWLLAPFVRGSNKEIPEIEKDIGSEKSIVTVHLVLIRQERDPATALA</sequence>
<proteinExistence type="predicted"/>
<dbReference type="Proteomes" id="UP000308199">
    <property type="component" value="Unassembled WGS sequence"/>
</dbReference>
<protein>
    <submittedName>
        <fullName evidence="1">Uncharacterized protein</fullName>
    </submittedName>
</protein>
<comment type="caution">
    <text evidence="1">The sequence shown here is derived from an EMBL/GenBank/DDBJ whole genome shotgun (WGS) entry which is preliminary data.</text>
</comment>
<dbReference type="EMBL" id="SGPK01000068">
    <property type="protein sequence ID" value="THH09298.1"/>
    <property type="molecule type" value="Genomic_DNA"/>
</dbReference>
<gene>
    <name evidence="1" type="ORF">EW145_g2108</name>
</gene>
<evidence type="ECO:0000313" key="1">
    <source>
        <dbReference type="EMBL" id="THH09298.1"/>
    </source>
</evidence>
<name>A0A4S4LDY6_9AGAM</name>
<dbReference type="AlphaFoldDB" id="A0A4S4LDY6"/>
<evidence type="ECO:0000313" key="2">
    <source>
        <dbReference type="Proteomes" id="UP000308199"/>
    </source>
</evidence>
<accession>A0A4S4LDY6</accession>
<organism evidence="1 2">
    <name type="scientific">Phellinidium pouzarii</name>
    <dbReference type="NCBI Taxonomy" id="167371"/>
    <lineage>
        <taxon>Eukaryota</taxon>
        <taxon>Fungi</taxon>
        <taxon>Dikarya</taxon>
        <taxon>Basidiomycota</taxon>
        <taxon>Agaricomycotina</taxon>
        <taxon>Agaricomycetes</taxon>
        <taxon>Hymenochaetales</taxon>
        <taxon>Hymenochaetaceae</taxon>
        <taxon>Phellinidium</taxon>
    </lineage>
</organism>